<dbReference type="Proteomes" id="UP000184386">
    <property type="component" value="Unassembled WGS sequence"/>
</dbReference>
<reference evidence="1 2" key="1">
    <citation type="submission" date="2016-11" db="EMBL/GenBank/DDBJ databases">
        <authorList>
            <person name="Jaros S."/>
            <person name="Januszkiewicz K."/>
            <person name="Wedrychowicz H."/>
        </authorList>
    </citation>
    <scope>NUCLEOTIDE SEQUENCE [LARGE SCALE GENOMIC DNA]</scope>
    <source>
        <strain evidence="1 2">DSM 15929</strain>
    </source>
</reference>
<name>A0A1M6KHA8_9FIRM</name>
<dbReference type="EMBL" id="FRAC01000006">
    <property type="protein sequence ID" value="SHJ58336.1"/>
    <property type="molecule type" value="Genomic_DNA"/>
</dbReference>
<keyword evidence="2" id="KW-1185">Reference proteome</keyword>
<proteinExistence type="predicted"/>
<sequence>MIKDKKLIDKIEQIEECKRVLQAFGGRMIELNDKYLVPDEVMLESLNTLYLQGYSIEVIARAAGLTMAKVLKVLGIDTRKDFRTKNAFYGKVIPDKDIEEYIDSYHKKLVCIQKETSRTIKGTILIEYILESKYDHLIYVVTAKYEENIEGRQKEPLPSDGFDKERFYKEVADNLVNLKLDYYFSGKRRIIKDGEMDALAILSLNDIILPFVLMLIYENYHGKTDELFDELGILAAKQLCDRNQKCFYNNLNLCHDILVEGSLWTQAQEEYEKAVREGKAKGIIVPGVIPGTETINKEITE</sequence>
<dbReference type="RefSeq" id="WP_073272496.1">
    <property type="nucleotide sequence ID" value="NZ_FRAC01000006.1"/>
</dbReference>
<evidence type="ECO:0000313" key="2">
    <source>
        <dbReference type="Proteomes" id="UP000184386"/>
    </source>
</evidence>
<evidence type="ECO:0000313" key="1">
    <source>
        <dbReference type="EMBL" id="SHJ58336.1"/>
    </source>
</evidence>
<protein>
    <submittedName>
        <fullName evidence="1">Uncharacterized protein</fullName>
    </submittedName>
</protein>
<gene>
    <name evidence="1" type="ORF">SAMN02745136_00453</name>
</gene>
<organism evidence="1 2">
    <name type="scientific">Anaerocolumna jejuensis DSM 15929</name>
    <dbReference type="NCBI Taxonomy" id="1121322"/>
    <lineage>
        <taxon>Bacteria</taxon>
        <taxon>Bacillati</taxon>
        <taxon>Bacillota</taxon>
        <taxon>Clostridia</taxon>
        <taxon>Lachnospirales</taxon>
        <taxon>Lachnospiraceae</taxon>
        <taxon>Anaerocolumna</taxon>
    </lineage>
</organism>
<dbReference type="AlphaFoldDB" id="A0A1M6KHA8"/>
<accession>A0A1M6KHA8</accession>